<dbReference type="Gene3D" id="3.30.70.370">
    <property type="match status" value="1"/>
</dbReference>
<dbReference type="InterPro" id="IPR002562">
    <property type="entry name" value="3'-5'_exonuclease_dom"/>
</dbReference>
<dbReference type="Gene3D" id="1.20.1060.10">
    <property type="entry name" value="Taq DNA Polymerase, Chain T, domain 4"/>
    <property type="match status" value="1"/>
</dbReference>
<dbReference type="GO" id="GO:0006261">
    <property type="term" value="P:DNA-templated DNA replication"/>
    <property type="evidence" value="ECO:0007669"/>
    <property type="project" value="InterPro"/>
</dbReference>
<dbReference type="Gene3D" id="3.30.420.10">
    <property type="entry name" value="Ribonuclease H-like superfamily/Ribonuclease H"/>
    <property type="match status" value="1"/>
</dbReference>
<evidence type="ECO:0000313" key="3">
    <source>
        <dbReference type="EMBL" id="QIG66084.1"/>
    </source>
</evidence>
<dbReference type="SUPFAM" id="SSF56672">
    <property type="entry name" value="DNA/RNA polymerases"/>
    <property type="match status" value="1"/>
</dbReference>
<dbReference type="PRINTS" id="PR00868">
    <property type="entry name" value="DNAPOLI"/>
</dbReference>
<accession>A0A6G6XXM8</accession>
<evidence type="ECO:0000256" key="1">
    <source>
        <dbReference type="ARBA" id="ARBA00023109"/>
    </source>
</evidence>
<dbReference type="PANTHER" id="PTHR10133:SF62">
    <property type="entry name" value="DNA POLYMERASE THETA"/>
    <property type="match status" value="1"/>
</dbReference>
<keyword evidence="3" id="KW-0808">Transferase</keyword>
<proteinExistence type="predicted"/>
<dbReference type="GO" id="GO:0006302">
    <property type="term" value="P:double-strand break repair"/>
    <property type="evidence" value="ECO:0007669"/>
    <property type="project" value="TreeGrafter"/>
</dbReference>
<keyword evidence="1" id="KW-0235">DNA replication</keyword>
<evidence type="ECO:0000259" key="2">
    <source>
        <dbReference type="SMART" id="SM00482"/>
    </source>
</evidence>
<keyword evidence="1" id="KW-1194">Viral DNA replication</keyword>
<reference evidence="3 4" key="1">
    <citation type="submission" date="2020-02" db="EMBL/GenBank/DDBJ databases">
        <title>Identification and Characterization of First Virulent Phages, Including a Novel Jumbo Virus, Infecting Ochrobactrum spp.</title>
        <authorList>
            <person name="Decewicz P."/>
            <person name="Golec P."/>
            <person name="Szymczak M."/>
            <person name="Radlinska M."/>
            <person name="Dziewit L."/>
        </authorList>
    </citation>
    <scope>NUCLEOTIDE SEQUENCE [LARGE SCALE GENOMIC DNA]</scope>
</reference>
<keyword evidence="4" id="KW-1185">Reference proteome</keyword>
<dbReference type="InterPro" id="IPR043502">
    <property type="entry name" value="DNA/RNA_pol_sf"/>
</dbReference>
<dbReference type="EC" id="2.7.7.7" evidence="3"/>
<dbReference type="GO" id="GO:0039693">
    <property type="term" value="P:viral DNA genome replication"/>
    <property type="evidence" value="ECO:0007669"/>
    <property type="project" value="UniProtKB-KW"/>
</dbReference>
<dbReference type="Proteomes" id="UP000503046">
    <property type="component" value="Segment"/>
</dbReference>
<dbReference type="Pfam" id="PF01612">
    <property type="entry name" value="DNA_pol_A_exo1"/>
    <property type="match status" value="1"/>
</dbReference>
<dbReference type="SUPFAM" id="SSF53098">
    <property type="entry name" value="Ribonuclease H-like"/>
    <property type="match status" value="1"/>
</dbReference>
<dbReference type="EMBL" id="MT028492">
    <property type="protein sequence ID" value="QIG66084.1"/>
    <property type="molecule type" value="Genomic_DNA"/>
</dbReference>
<dbReference type="SMART" id="SM00482">
    <property type="entry name" value="POLAc"/>
    <property type="match status" value="1"/>
</dbReference>
<feature type="domain" description="DNA-directed DNA polymerase family A palm" evidence="2">
    <location>
        <begin position="361"/>
        <end position="550"/>
    </location>
</feature>
<dbReference type="GO" id="GO:0008408">
    <property type="term" value="F:3'-5' exonuclease activity"/>
    <property type="evidence" value="ECO:0007669"/>
    <property type="project" value="InterPro"/>
</dbReference>
<dbReference type="InterPro" id="IPR036397">
    <property type="entry name" value="RNaseH_sf"/>
</dbReference>
<name>A0A6G6XXM8_9CAUD</name>
<dbReference type="InterPro" id="IPR012337">
    <property type="entry name" value="RNaseH-like_sf"/>
</dbReference>
<dbReference type="Gene3D" id="1.10.150.20">
    <property type="entry name" value="5' to 3' exonuclease, C-terminal subdomain"/>
    <property type="match status" value="1"/>
</dbReference>
<dbReference type="PANTHER" id="PTHR10133">
    <property type="entry name" value="DNA POLYMERASE I"/>
    <property type="match status" value="1"/>
</dbReference>
<dbReference type="GO" id="GO:0003887">
    <property type="term" value="F:DNA-directed DNA polymerase activity"/>
    <property type="evidence" value="ECO:0007669"/>
    <property type="project" value="UniProtKB-EC"/>
</dbReference>
<dbReference type="InterPro" id="IPR001098">
    <property type="entry name" value="DNA-dir_DNA_pol_A_palm_dom"/>
</dbReference>
<evidence type="ECO:0000313" key="4">
    <source>
        <dbReference type="Proteomes" id="UP000503046"/>
    </source>
</evidence>
<organism evidence="3 4">
    <name type="scientific">Ochrobactrum phage vB_OspP_OH</name>
    <dbReference type="NCBI Taxonomy" id="2712957"/>
    <lineage>
        <taxon>Viruses</taxon>
        <taxon>Duplodnaviria</taxon>
        <taxon>Heunggongvirae</taxon>
        <taxon>Uroviricota</taxon>
        <taxon>Caudoviricetes</taxon>
        <taxon>Wolominvirus</taxon>
        <taxon>Wolominvirus OH</taxon>
    </lineage>
</organism>
<sequence>MAQLIDPELALRIVREDKREIAYDTETSGLEVTDFVCGYVITSWDDSVYVPVRHEAGGNIPDPESFEKELNRAFADRSRFGGRTIGHNLGFDLRSSARHGVILLDPLEDTMINEGLIDDRTIGYGLDDCAKRYGVTPKLGDELYAEIARRFGGVPDRKQMAKFWKLEGDNRFVVDYATGDGVSTLELWRAQQKPLDEYNLRVPWKLECDLLRHVARVHARGIRVNAPYVAEVGGKLTDMIAEKKRVFEAGFNVRSPKEVEALYRANGYTDDMFDRTDSGKVSFTEKWLETNEIGDAILEVRRLEKARDSFITPLAETFNINGRVHAVLNQSKSDEYGVAGARFSCSQPNLQAFPKRNKTVGMLVRPILCADDGYDLYEGDVSQHEPRLFTCYSREPALVEGYSNGTVDIHDVASQLLGLPRDIGKRMAMGMLSMMYPKTLAMHMRWDVQTARIKHRQFLGGFPNIAAFQKKAVTLFRDTGYVKSVLGRIARLSSPKLDYQAVSRIIQNSAGDHLKWMFLMACQFEEAHDGDLQILMTIHDSIIFQAREGRLDLVKELITLLESTAQQPPFNFIVPIPFEVGRGKDWGASSYGPKAGGEEIKDKREWKI</sequence>
<dbReference type="InterPro" id="IPR002298">
    <property type="entry name" value="DNA_polymerase_A"/>
</dbReference>
<dbReference type="Pfam" id="PF00476">
    <property type="entry name" value="DNA_pol_A"/>
    <property type="match status" value="1"/>
</dbReference>
<protein>
    <submittedName>
        <fullName evidence="3">DNA polymerase I</fullName>
        <ecNumber evidence="3">2.7.7.7</ecNumber>
    </submittedName>
</protein>
<gene>
    <name evidence="3" type="ORF">phiOH_p28</name>
</gene>
<dbReference type="GO" id="GO:0003677">
    <property type="term" value="F:DNA binding"/>
    <property type="evidence" value="ECO:0007669"/>
    <property type="project" value="InterPro"/>
</dbReference>
<keyword evidence="3" id="KW-0548">Nucleotidyltransferase</keyword>